<dbReference type="Gene3D" id="3.20.170.20">
    <property type="entry name" value="Protein of unknown function DUF952"/>
    <property type="match status" value="1"/>
</dbReference>
<proteinExistence type="predicted"/>
<dbReference type="PANTHER" id="PTHR34129">
    <property type="entry name" value="BLR1139 PROTEIN"/>
    <property type="match status" value="1"/>
</dbReference>
<evidence type="ECO:0000313" key="2">
    <source>
        <dbReference type="Proteomes" id="UP001595909"/>
    </source>
</evidence>
<name>A0ABV9RGE7_9PSEU</name>
<comment type="caution">
    <text evidence="1">The sequence shown here is derived from an EMBL/GenBank/DDBJ whole genome shotgun (WGS) entry which is preliminary data.</text>
</comment>
<dbReference type="RefSeq" id="WP_274188271.1">
    <property type="nucleotide sequence ID" value="NZ_BAABHN010000020.1"/>
</dbReference>
<dbReference type="SUPFAM" id="SSF56399">
    <property type="entry name" value="ADP-ribosylation"/>
    <property type="match status" value="1"/>
</dbReference>
<gene>
    <name evidence="1" type="ORF">ACFPEL_10415</name>
</gene>
<evidence type="ECO:0000313" key="1">
    <source>
        <dbReference type="EMBL" id="MFC4832823.1"/>
    </source>
</evidence>
<accession>A0ABV9RGE7</accession>
<dbReference type="PANTHER" id="PTHR34129:SF1">
    <property type="entry name" value="DUF952 DOMAIN-CONTAINING PROTEIN"/>
    <property type="match status" value="1"/>
</dbReference>
<sequence length="129" mass="13702">MILHLCTREELAAARAEGARRPPSLDEVGFVHLSDPGTVHLPASRLYAGRDDVVVLVVDPVRLADHGVPVRWEPGVGPQGTEDARGPWFPHAYGALSMDAVVAVHDLVAEPDGTFRPPQAVADATMPGS</sequence>
<dbReference type="Pfam" id="PF06108">
    <property type="entry name" value="DUF952"/>
    <property type="match status" value="1"/>
</dbReference>
<dbReference type="EMBL" id="JBHSIM010000020">
    <property type="protein sequence ID" value="MFC4832823.1"/>
    <property type="molecule type" value="Genomic_DNA"/>
</dbReference>
<keyword evidence="2" id="KW-1185">Reference proteome</keyword>
<protein>
    <submittedName>
        <fullName evidence="1">DUF952 domain-containing protein</fullName>
    </submittedName>
</protein>
<organism evidence="1 2">
    <name type="scientific">Actinomycetospora chibensis</name>
    <dbReference type="NCBI Taxonomy" id="663606"/>
    <lineage>
        <taxon>Bacteria</taxon>
        <taxon>Bacillati</taxon>
        <taxon>Actinomycetota</taxon>
        <taxon>Actinomycetes</taxon>
        <taxon>Pseudonocardiales</taxon>
        <taxon>Pseudonocardiaceae</taxon>
        <taxon>Actinomycetospora</taxon>
    </lineage>
</organism>
<dbReference type="Proteomes" id="UP001595909">
    <property type="component" value="Unassembled WGS sequence"/>
</dbReference>
<dbReference type="InterPro" id="IPR009297">
    <property type="entry name" value="DUF952"/>
</dbReference>
<reference evidence="2" key="1">
    <citation type="journal article" date="2019" name="Int. J. Syst. Evol. Microbiol.">
        <title>The Global Catalogue of Microorganisms (GCM) 10K type strain sequencing project: providing services to taxonomists for standard genome sequencing and annotation.</title>
        <authorList>
            <consortium name="The Broad Institute Genomics Platform"/>
            <consortium name="The Broad Institute Genome Sequencing Center for Infectious Disease"/>
            <person name="Wu L."/>
            <person name="Ma J."/>
        </authorList>
    </citation>
    <scope>NUCLEOTIDE SEQUENCE [LARGE SCALE GENOMIC DNA]</scope>
    <source>
        <strain evidence="2">CCUG 50347</strain>
    </source>
</reference>